<keyword evidence="1" id="KW-0732">Signal</keyword>
<name>W6JYT4_9MICO</name>
<evidence type="ECO:0000256" key="1">
    <source>
        <dbReference type="SAM" id="SignalP"/>
    </source>
</evidence>
<feature type="signal peptide" evidence="1">
    <location>
        <begin position="1"/>
        <end position="24"/>
    </location>
</feature>
<keyword evidence="3" id="KW-1185">Reference proteome</keyword>
<dbReference type="STRING" id="1193182.BN11_3460003"/>
<sequence length="45" mass="4526">MRRFTATLAFLLLGGLGLAPAAHADIAGPNSTSDGACIACWVTGH</sequence>
<proteinExistence type="predicted"/>
<reference evidence="2 3" key="1">
    <citation type="journal article" date="2013" name="ISME J.">
        <title>A metabolic model for members of the genus Tetrasphaera involved in enhanced biological phosphorus removal.</title>
        <authorList>
            <person name="Kristiansen R."/>
            <person name="Nguyen H.T.T."/>
            <person name="Saunders A.M."/>
            <person name="Nielsen J.L."/>
            <person name="Wimmer R."/>
            <person name="Le V.Q."/>
            <person name="McIlroy S.J."/>
            <person name="Petrovski S."/>
            <person name="Seviour R.J."/>
            <person name="Calteau A."/>
            <person name="Nielsen K.L."/>
            <person name="Nielsen P.H."/>
        </authorList>
    </citation>
    <scope>NUCLEOTIDE SEQUENCE [LARGE SCALE GENOMIC DNA]</scope>
    <source>
        <strain evidence="2 3">Ben110</strain>
    </source>
</reference>
<feature type="chain" id="PRO_5038652018" evidence="1">
    <location>
        <begin position="25"/>
        <end position="45"/>
    </location>
</feature>
<gene>
    <name evidence="2" type="ORF">BN11_3460003</name>
</gene>
<evidence type="ECO:0000313" key="3">
    <source>
        <dbReference type="Proteomes" id="UP000035763"/>
    </source>
</evidence>
<accession>W6JYT4</accession>
<protein>
    <submittedName>
        <fullName evidence="2">Uncharacterized protein</fullName>
    </submittedName>
</protein>
<evidence type="ECO:0000313" key="2">
    <source>
        <dbReference type="EMBL" id="CCH73886.1"/>
    </source>
</evidence>
<dbReference type="AlphaFoldDB" id="W6JYT4"/>
<dbReference type="RefSeq" id="WP_157044236.1">
    <property type="nucleotide sequence ID" value="NZ_HG764815.1"/>
</dbReference>
<organism evidence="2 3">
    <name type="scientific">Nostocoides australiense Ben110</name>
    <dbReference type="NCBI Taxonomy" id="1193182"/>
    <lineage>
        <taxon>Bacteria</taxon>
        <taxon>Bacillati</taxon>
        <taxon>Actinomycetota</taxon>
        <taxon>Actinomycetes</taxon>
        <taxon>Micrococcales</taxon>
        <taxon>Intrasporangiaceae</taxon>
        <taxon>Nostocoides</taxon>
    </lineage>
</organism>
<comment type="caution">
    <text evidence="2">The sequence shown here is derived from an EMBL/GenBank/DDBJ whole genome shotgun (WGS) entry which is preliminary data.</text>
</comment>
<dbReference type="EMBL" id="CAJA01000275">
    <property type="protein sequence ID" value="CCH73886.1"/>
    <property type="molecule type" value="Genomic_DNA"/>
</dbReference>
<dbReference type="Proteomes" id="UP000035763">
    <property type="component" value="Unassembled WGS sequence"/>
</dbReference>